<keyword evidence="7" id="KW-0862">Zinc</keyword>
<dbReference type="PROSITE" id="PS51194">
    <property type="entry name" value="HELICASE_CTER"/>
    <property type="match status" value="1"/>
</dbReference>
<evidence type="ECO:0000256" key="4">
    <source>
        <dbReference type="ARBA" id="ARBA00022771"/>
    </source>
</evidence>
<dbReference type="CDD" id="cd16449">
    <property type="entry name" value="RING-HC"/>
    <property type="match status" value="1"/>
</dbReference>
<dbReference type="GeneID" id="70221777"/>
<keyword evidence="6" id="KW-0347">Helicase</keyword>
<dbReference type="GO" id="GO:0008270">
    <property type="term" value="F:zinc ion binding"/>
    <property type="evidence" value="ECO:0007669"/>
    <property type="project" value="UniProtKB-KW"/>
</dbReference>
<dbReference type="GO" id="GO:0000724">
    <property type="term" value="P:double-strand break repair via homologous recombination"/>
    <property type="evidence" value="ECO:0007669"/>
    <property type="project" value="TreeGrafter"/>
</dbReference>
<dbReference type="InterPro" id="IPR038718">
    <property type="entry name" value="SNF2-like_sf"/>
</dbReference>
<dbReference type="GO" id="GO:0005634">
    <property type="term" value="C:nucleus"/>
    <property type="evidence" value="ECO:0007669"/>
    <property type="project" value="TreeGrafter"/>
</dbReference>
<keyword evidence="5" id="KW-0378">Hydrolase</keyword>
<accession>A0A9P9HXG2</accession>
<dbReference type="GO" id="GO:0005737">
    <property type="term" value="C:cytoplasm"/>
    <property type="evidence" value="ECO:0007669"/>
    <property type="project" value="TreeGrafter"/>
</dbReference>
<feature type="region of interest" description="Disordered" evidence="11">
    <location>
        <begin position="850"/>
        <end position="887"/>
    </location>
</feature>
<reference evidence="15" key="1">
    <citation type="journal article" date="2021" name="Nat. Commun.">
        <title>Genetic determinants of endophytism in the Arabidopsis root mycobiome.</title>
        <authorList>
            <person name="Mesny F."/>
            <person name="Miyauchi S."/>
            <person name="Thiergart T."/>
            <person name="Pickel B."/>
            <person name="Atanasova L."/>
            <person name="Karlsson M."/>
            <person name="Huettel B."/>
            <person name="Barry K.W."/>
            <person name="Haridas S."/>
            <person name="Chen C."/>
            <person name="Bauer D."/>
            <person name="Andreopoulos W."/>
            <person name="Pangilinan J."/>
            <person name="LaButti K."/>
            <person name="Riley R."/>
            <person name="Lipzen A."/>
            <person name="Clum A."/>
            <person name="Drula E."/>
            <person name="Henrissat B."/>
            <person name="Kohler A."/>
            <person name="Grigoriev I.V."/>
            <person name="Martin F.M."/>
            <person name="Hacquard S."/>
        </authorList>
    </citation>
    <scope>NUCLEOTIDE SEQUENCE</scope>
    <source>
        <strain evidence="15">MPI-CAGE-AT-0023</strain>
    </source>
</reference>
<evidence type="ECO:0000256" key="10">
    <source>
        <dbReference type="SAM" id="Coils"/>
    </source>
</evidence>
<dbReference type="PANTHER" id="PTHR45626:SF16">
    <property type="entry name" value="ATP-DEPENDENT HELICASE ULS1"/>
    <property type="match status" value="1"/>
</dbReference>
<dbReference type="SUPFAM" id="SSF52540">
    <property type="entry name" value="P-loop containing nucleoside triphosphate hydrolases"/>
    <property type="match status" value="2"/>
</dbReference>
<dbReference type="Gene3D" id="3.30.40.10">
    <property type="entry name" value="Zinc/RING finger domain, C3HC4 (zinc finger)"/>
    <property type="match status" value="1"/>
</dbReference>
<dbReference type="InterPro" id="IPR001841">
    <property type="entry name" value="Znf_RING"/>
</dbReference>
<keyword evidence="10" id="KW-0175">Coiled coil</keyword>
<sequence length="1134" mass="127761">MMADTTSMSIEEIQEELTVQKVVLESLSEATYDGAEDMRQDAHSEIVRLKKLLQSLKLKKEPGMTTGESYHRVPEDRVLGPSTLEDEKPEGSKAMQSPSQHGVWRLPDRKRCADSARLSFYDNHAKTRRISPEEDNFSTTLVNGNAEDPVDFIDLTGDDDDIESDFIAEQIKAEERQKQEWADQQLARQLSSQGPSNQIPVSEFSQNNAFTRLMNSQPALSTPIDDNDADGNLFQIPGAYDARWNDFSGAGPAFNIPQRQMVPQYIPKATSSNHNAIKEDPDLIFAGSVAHQPPTPSGRPILASGMNYPDLTRRHFGSPRPGAWPDHPGLPGSFSNPSSLANVIGRTNQIDFVNGLDADGMPINPYLMGFAREATDSFHTPQLDQGELDALLQNISADMDLPKAGLGEAPEGLKRPLYPHQDIALAWMKKMESGTNKGGILADDMGLGKTISTLSLLLDRRSPTRPKTNLIVAPVALLRQWEEEIATKTKPSHRLSVYVHHGKKASIDELLRYDVVLTTYGTVAQELKRFEKIVEDHNERGGNINWSDTTISSKLSLLHPVKAQFYRVILDEAQCIKNKETKGAKACTQLKSIHRWCLTGTPMMNGIIELYSLVKFLRIKPYSKWEEFRQGFGVLFGRNGDPKHVAMDKLQALLKAIMLRRKKSSKLNGKPILVLPEKTEEIIYAELSPEERDFYSQLEKHARVQFSKYLREGTVSKNYSNILVLLLRLRQACCHPHLNLDVDEAAPSSIPDEDKKQLVKELDQAIVERIKEVEAFECPICYDAVQCPSFFIPCGHDSCGECLVRIVEGASAVNLQEGNESSRAKCPVCRGQFDPAKCFSYETFREVHMPETVKQESGMEPVDDESDSDDDSETESESDYESDDEVDKKGNLKDFIVNDELSDEDEKVSVKKKRKGKGKGKEKSLDVKPSMLKTLRKEAYKNRDAFKKYMRYLRKTWEPAAKVTECMKLIKQIKETGEKTIIFSQWTLLLDLLQVAMSHEKMAKPERYDGSMSATLRNIAAQNFRDRKETKVMLVSLRAGNAGLNLTAASRVIIMDPFWNPYIEMQAVDRAYRIGQQQEVKVYRILTKETVEDRIVDLQNKKKEMVEAALDETAGSKIGRLSINDLKNLFGFNR</sequence>
<dbReference type="Pfam" id="PF00271">
    <property type="entry name" value="Helicase_C"/>
    <property type="match status" value="1"/>
</dbReference>
<feature type="domain" description="Helicase ATP-binding" evidence="13">
    <location>
        <begin position="430"/>
        <end position="620"/>
    </location>
</feature>
<dbReference type="SMART" id="SM00184">
    <property type="entry name" value="RING"/>
    <property type="match status" value="1"/>
</dbReference>
<evidence type="ECO:0000256" key="1">
    <source>
        <dbReference type="ARBA" id="ARBA00007025"/>
    </source>
</evidence>
<feature type="domain" description="Helicase C-terminal" evidence="14">
    <location>
        <begin position="965"/>
        <end position="1122"/>
    </location>
</feature>
<dbReference type="CDD" id="cd18793">
    <property type="entry name" value="SF2_C_SNF"/>
    <property type="match status" value="1"/>
</dbReference>
<dbReference type="EMBL" id="JAGMUX010000003">
    <property type="protein sequence ID" value="KAH7265041.1"/>
    <property type="molecule type" value="Genomic_DNA"/>
</dbReference>
<evidence type="ECO:0000256" key="2">
    <source>
        <dbReference type="ARBA" id="ARBA00022723"/>
    </source>
</evidence>
<evidence type="ECO:0000259" key="12">
    <source>
        <dbReference type="PROSITE" id="PS50089"/>
    </source>
</evidence>
<evidence type="ECO:0000256" key="11">
    <source>
        <dbReference type="SAM" id="MobiDB-lite"/>
    </source>
</evidence>
<dbReference type="SMART" id="SM00490">
    <property type="entry name" value="HELICc"/>
    <property type="match status" value="1"/>
</dbReference>
<keyword evidence="8" id="KW-0067">ATP-binding</keyword>
<dbReference type="PROSITE" id="PS51192">
    <property type="entry name" value="HELICASE_ATP_BIND_1"/>
    <property type="match status" value="1"/>
</dbReference>
<dbReference type="GO" id="GO:0016787">
    <property type="term" value="F:hydrolase activity"/>
    <property type="evidence" value="ECO:0007669"/>
    <property type="project" value="UniProtKB-KW"/>
</dbReference>
<dbReference type="InterPro" id="IPR027417">
    <property type="entry name" value="P-loop_NTPase"/>
</dbReference>
<dbReference type="GO" id="GO:0004386">
    <property type="term" value="F:helicase activity"/>
    <property type="evidence" value="ECO:0007669"/>
    <property type="project" value="UniProtKB-KW"/>
</dbReference>
<dbReference type="Gene3D" id="3.40.50.10810">
    <property type="entry name" value="Tandem AAA-ATPase domain"/>
    <property type="match status" value="1"/>
</dbReference>
<evidence type="ECO:0000256" key="5">
    <source>
        <dbReference type="ARBA" id="ARBA00022801"/>
    </source>
</evidence>
<name>A0A9P9HXG2_FUSRE</name>
<gene>
    <name evidence="15" type="ORF">BKA55DRAFT_557650</name>
</gene>
<organism evidence="15 16">
    <name type="scientific">Fusarium redolens</name>
    <dbReference type="NCBI Taxonomy" id="48865"/>
    <lineage>
        <taxon>Eukaryota</taxon>
        <taxon>Fungi</taxon>
        <taxon>Dikarya</taxon>
        <taxon>Ascomycota</taxon>
        <taxon>Pezizomycotina</taxon>
        <taxon>Sordariomycetes</taxon>
        <taxon>Hypocreomycetidae</taxon>
        <taxon>Hypocreales</taxon>
        <taxon>Nectriaceae</taxon>
        <taxon>Fusarium</taxon>
        <taxon>Fusarium redolens species complex</taxon>
    </lineage>
</organism>
<proteinExistence type="inferred from homology"/>
<comment type="caution">
    <text evidence="15">The sequence shown here is derived from an EMBL/GenBank/DDBJ whole genome shotgun (WGS) entry which is preliminary data.</text>
</comment>
<feature type="domain" description="RING-type" evidence="12">
    <location>
        <begin position="778"/>
        <end position="830"/>
    </location>
</feature>
<dbReference type="Proteomes" id="UP000720189">
    <property type="component" value="Unassembled WGS sequence"/>
</dbReference>
<dbReference type="InterPro" id="IPR018957">
    <property type="entry name" value="Znf_C3HC4_RING-type"/>
</dbReference>
<dbReference type="InterPro" id="IPR000330">
    <property type="entry name" value="SNF2_N"/>
</dbReference>
<dbReference type="InterPro" id="IPR049730">
    <property type="entry name" value="SNF2/RAD54-like_C"/>
</dbReference>
<feature type="region of interest" description="Disordered" evidence="11">
    <location>
        <begin position="175"/>
        <end position="201"/>
    </location>
</feature>
<dbReference type="InterPro" id="IPR013083">
    <property type="entry name" value="Znf_RING/FYVE/PHD"/>
</dbReference>
<evidence type="ECO:0000256" key="6">
    <source>
        <dbReference type="ARBA" id="ARBA00022806"/>
    </source>
</evidence>
<dbReference type="CDD" id="cd18008">
    <property type="entry name" value="DEXDc_SHPRH-like"/>
    <property type="match status" value="1"/>
</dbReference>
<evidence type="ECO:0000259" key="14">
    <source>
        <dbReference type="PROSITE" id="PS51194"/>
    </source>
</evidence>
<dbReference type="PROSITE" id="PS50089">
    <property type="entry name" value="ZF_RING_2"/>
    <property type="match status" value="1"/>
</dbReference>
<dbReference type="OrthoDB" id="423559at2759"/>
<dbReference type="RefSeq" id="XP_046053776.1">
    <property type="nucleotide sequence ID" value="XM_046191823.1"/>
</dbReference>
<dbReference type="SUPFAM" id="SSF57850">
    <property type="entry name" value="RING/U-box"/>
    <property type="match status" value="1"/>
</dbReference>
<evidence type="ECO:0000259" key="13">
    <source>
        <dbReference type="PROSITE" id="PS51192"/>
    </source>
</evidence>
<evidence type="ECO:0000256" key="7">
    <source>
        <dbReference type="ARBA" id="ARBA00022833"/>
    </source>
</evidence>
<protein>
    <submittedName>
        <fullName evidence="15">SNF2 family N-terminal domain-containing protein</fullName>
    </submittedName>
</protein>
<dbReference type="Pfam" id="PF00097">
    <property type="entry name" value="zf-C3HC4"/>
    <property type="match status" value="1"/>
</dbReference>
<dbReference type="InterPro" id="IPR014001">
    <property type="entry name" value="Helicase_ATP-bd"/>
</dbReference>
<dbReference type="InterPro" id="IPR001650">
    <property type="entry name" value="Helicase_C-like"/>
</dbReference>
<feature type="region of interest" description="Disordered" evidence="11">
    <location>
        <begin position="77"/>
        <end position="104"/>
    </location>
</feature>
<keyword evidence="4 9" id="KW-0863">Zinc-finger</keyword>
<keyword evidence="16" id="KW-1185">Reference proteome</keyword>
<feature type="compositionally biased region" description="Polar residues" evidence="11">
    <location>
        <begin position="186"/>
        <end position="201"/>
    </location>
</feature>
<comment type="similarity">
    <text evidence="1">Belongs to the SNF2/RAD54 helicase family.</text>
</comment>
<keyword evidence="3" id="KW-0547">Nucleotide-binding</keyword>
<evidence type="ECO:0000256" key="8">
    <source>
        <dbReference type="ARBA" id="ARBA00022840"/>
    </source>
</evidence>
<dbReference type="SMART" id="SM00487">
    <property type="entry name" value="DEXDc"/>
    <property type="match status" value="1"/>
</dbReference>
<dbReference type="GO" id="GO:0008094">
    <property type="term" value="F:ATP-dependent activity, acting on DNA"/>
    <property type="evidence" value="ECO:0007669"/>
    <property type="project" value="TreeGrafter"/>
</dbReference>
<dbReference type="Gene3D" id="3.40.50.300">
    <property type="entry name" value="P-loop containing nucleotide triphosphate hydrolases"/>
    <property type="match status" value="2"/>
</dbReference>
<feature type="coiled-coil region" evidence="10">
    <location>
        <begin position="10"/>
        <end position="59"/>
    </location>
</feature>
<dbReference type="AlphaFoldDB" id="A0A9P9HXG2"/>
<evidence type="ECO:0000256" key="9">
    <source>
        <dbReference type="PROSITE-ProRule" id="PRU00175"/>
    </source>
</evidence>
<dbReference type="GO" id="GO:0005524">
    <property type="term" value="F:ATP binding"/>
    <property type="evidence" value="ECO:0007669"/>
    <property type="project" value="UniProtKB-KW"/>
</dbReference>
<feature type="compositionally biased region" description="Acidic residues" evidence="11">
    <location>
        <begin position="861"/>
        <end position="885"/>
    </location>
</feature>
<evidence type="ECO:0000313" key="15">
    <source>
        <dbReference type="EMBL" id="KAH7265041.1"/>
    </source>
</evidence>
<evidence type="ECO:0000256" key="3">
    <source>
        <dbReference type="ARBA" id="ARBA00022741"/>
    </source>
</evidence>
<dbReference type="InterPro" id="IPR050628">
    <property type="entry name" value="SNF2_RAD54_helicase_TF"/>
</dbReference>
<evidence type="ECO:0000313" key="16">
    <source>
        <dbReference type="Proteomes" id="UP000720189"/>
    </source>
</evidence>
<feature type="region of interest" description="Disordered" evidence="11">
    <location>
        <begin position="906"/>
        <end position="925"/>
    </location>
</feature>
<keyword evidence="2" id="KW-0479">Metal-binding</keyword>
<dbReference type="Pfam" id="PF00176">
    <property type="entry name" value="SNF2-rel_dom"/>
    <property type="match status" value="1"/>
</dbReference>
<dbReference type="PANTHER" id="PTHR45626">
    <property type="entry name" value="TRANSCRIPTION TERMINATION FACTOR 2-RELATED"/>
    <property type="match status" value="1"/>
</dbReference>